<dbReference type="AlphaFoldDB" id="A0A239TBW2"/>
<reference evidence="2 3" key="1">
    <citation type="submission" date="2017-06" db="EMBL/GenBank/DDBJ databases">
        <authorList>
            <consortium name="Pathogen Informatics"/>
        </authorList>
    </citation>
    <scope>NUCLEOTIDE SEQUENCE [LARGE SCALE GENOMIC DNA]</scope>
    <source>
        <strain evidence="2 3">NCTC10570</strain>
    </source>
</reference>
<feature type="transmembrane region" description="Helical" evidence="1">
    <location>
        <begin position="12"/>
        <end position="35"/>
    </location>
</feature>
<proteinExistence type="predicted"/>
<sequence length="266" mass="31625">MIDFLGNLFWNFLLANWVNMALIIVGTSAIFVYIWQERGKTKDYASMIVLQIDELQERMQQIQSYITDDGLNFKAFYESLPLMNENYWDRYKHVFIRKIDNKSYHNINKFYQYVLSIKEQQELLRNLQKNYFFLKQQAITNTEFSYIDRIISATEQSIISPDLVEKSKNDFLKENKNENLNQFVGKVLEQISLNNLNNNLDVFWSAYNQKRNKFLGIMNNNQALTDYSPLQISQTIKSILKQYSMLEITGTEGYRKLRKIAKMTDK</sequence>
<gene>
    <name evidence="2" type="ORF">SAMEA4364220_00349</name>
</gene>
<evidence type="ECO:0000313" key="3">
    <source>
        <dbReference type="Proteomes" id="UP000215383"/>
    </source>
</evidence>
<keyword evidence="3" id="KW-1185">Reference proteome</keyword>
<dbReference type="eggNOG" id="ENOG5030AEI">
    <property type="taxonomic scope" value="Bacteria"/>
</dbReference>
<dbReference type="GeneID" id="78506386"/>
<accession>A0A239TBW2</accession>
<dbReference type="Proteomes" id="UP000215383">
    <property type="component" value="Chromosome 1"/>
</dbReference>
<keyword evidence="1" id="KW-1133">Transmembrane helix</keyword>
<organism evidence="2 3">
    <name type="scientific">Megamonas hypermegale</name>
    <dbReference type="NCBI Taxonomy" id="158847"/>
    <lineage>
        <taxon>Bacteria</taxon>
        <taxon>Bacillati</taxon>
        <taxon>Bacillota</taxon>
        <taxon>Negativicutes</taxon>
        <taxon>Selenomonadales</taxon>
        <taxon>Selenomonadaceae</taxon>
        <taxon>Megamonas</taxon>
    </lineage>
</organism>
<dbReference type="RefSeq" id="WP_027889181.1">
    <property type="nucleotide sequence ID" value="NZ_LT906446.1"/>
</dbReference>
<evidence type="ECO:0000256" key="1">
    <source>
        <dbReference type="SAM" id="Phobius"/>
    </source>
</evidence>
<name>A0A239TBW2_9FIRM</name>
<evidence type="ECO:0000313" key="2">
    <source>
        <dbReference type="EMBL" id="SNU95220.1"/>
    </source>
</evidence>
<keyword evidence="1" id="KW-0812">Transmembrane</keyword>
<protein>
    <submittedName>
        <fullName evidence="2">Uncharacterized protein</fullName>
    </submittedName>
</protein>
<dbReference type="EMBL" id="LT906446">
    <property type="protein sequence ID" value="SNU95220.1"/>
    <property type="molecule type" value="Genomic_DNA"/>
</dbReference>
<keyword evidence="1" id="KW-0472">Membrane</keyword>